<dbReference type="Gene3D" id="3.40.1190.20">
    <property type="match status" value="1"/>
</dbReference>
<gene>
    <name evidence="17" type="ordered locus">SE_1692</name>
</gene>
<evidence type="ECO:0000256" key="15">
    <source>
        <dbReference type="ARBA" id="ARBA00043176"/>
    </source>
</evidence>
<feature type="domain" description="Pyridoxamine kinase/Phosphomethylpyrimidine kinase" evidence="16">
    <location>
        <begin position="14"/>
        <end position="260"/>
    </location>
</feature>
<dbReference type="PANTHER" id="PTHR20858">
    <property type="entry name" value="PHOSPHOMETHYLPYRIMIDINE KINASE"/>
    <property type="match status" value="1"/>
</dbReference>
<evidence type="ECO:0000256" key="7">
    <source>
        <dbReference type="ARBA" id="ARBA00019161"/>
    </source>
</evidence>
<dbReference type="GeneID" id="50018208"/>
<evidence type="ECO:0000259" key="16">
    <source>
        <dbReference type="Pfam" id="PF08543"/>
    </source>
</evidence>
<dbReference type="GO" id="GO:0009228">
    <property type="term" value="P:thiamine biosynthetic process"/>
    <property type="evidence" value="ECO:0007669"/>
    <property type="project" value="UniProtKB-KW"/>
</dbReference>
<name>A0A0H2VH73_STAES</name>
<dbReference type="GO" id="GO:0005524">
    <property type="term" value="F:ATP binding"/>
    <property type="evidence" value="ECO:0007669"/>
    <property type="project" value="UniProtKB-KW"/>
</dbReference>
<evidence type="ECO:0000256" key="2">
    <source>
        <dbReference type="ARBA" id="ARBA00000565"/>
    </source>
</evidence>
<keyword evidence="9" id="KW-0547">Nucleotide-binding</keyword>
<dbReference type="PATRIC" id="fig|176280.10.peg.1652"/>
<keyword evidence="12" id="KW-0784">Thiamine biosynthesis</keyword>
<comment type="pathway">
    <text evidence="3">Cofactor biosynthesis; thiamine diphosphate biosynthesis; 4-amino-2-methyl-5-diphosphomethylpyrimidine from 5-amino-1-(5-phospho-D-ribosyl)imidazole: step 3/3.</text>
</comment>
<accession>A0A0H2VH73</accession>
<dbReference type="RefSeq" id="WP_001832736.1">
    <property type="nucleotide sequence ID" value="NC_004461.1"/>
</dbReference>
<evidence type="ECO:0000256" key="10">
    <source>
        <dbReference type="ARBA" id="ARBA00022777"/>
    </source>
</evidence>
<evidence type="ECO:0000256" key="9">
    <source>
        <dbReference type="ARBA" id="ARBA00022741"/>
    </source>
</evidence>
<reference evidence="17 18" key="1">
    <citation type="journal article" date="2003" name="Mol. Microbiol.">
        <title>Genome-based analysis of virulence genes in a non-biofilm-forming Staphylococcus epidermidis strain (ATCC 12228).</title>
        <authorList>
            <person name="Zhang Y.Q."/>
            <person name="Ren S.X."/>
            <person name="Li H.L."/>
            <person name="Wang Y.X."/>
            <person name="Fu G."/>
            <person name="Yang J."/>
            <person name="Qin Z.Q."/>
            <person name="Miao Y.G."/>
            <person name="Wang W.Y."/>
            <person name="Chen R.S."/>
            <person name="Shen Y."/>
            <person name="Chen Z."/>
            <person name="Yuan Z.H."/>
            <person name="Zhao G.P."/>
            <person name="Qu D."/>
            <person name="Danchin A."/>
            <person name="Wen Y.M."/>
        </authorList>
    </citation>
    <scope>NUCLEOTIDE SEQUENCE [LARGE SCALE GENOMIC DNA]</scope>
    <source>
        <strain evidence="18">ATCC 12228 / FDA PCI 1200</strain>
    </source>
</reference>
<dbReference type="Proteomes" id="UP000001411">
    <property type="component" value="Chromosome"/>
</dbReference>
<sequence>MNKPKIALTIAGTDPTGGAGVMADLKSFHACGVYGMATITSIVAQNTLGVQHIHNLESSWVKEQLDSVFDDELPQAIKTGMIATKKTMELIQSYLKEHSNIPYVIDPVMLAKSGDSLMDENTKNHLQSTLLPLADVVTPNIPEAEEITGIKINDEESIRKAGQIFINEIGSKGVVIKGGHSADLNNAKDFLFTKNETYTFENKRFDTKHTHGTGCTFSAVITAELAKGRSIKDAVKKAKEFISLSIEHTPEIGKGRGPVNHFAYMKKVGLDDE</sequence>
<dbReference type="CDD" id="cd01169">
    <property type="entry name" value="HMPP_kinase"/>
    <property type="match status" value="1"/>
</dbReference>
<evidence type="ECO:0000256" key="6">
    <source>
        <dbReference type="ARBA" id="ARBA00012963"/>
    </source>
</evidence>
<dbReference type="Pfam" id="PF08543">
    <property type="entry name" value="Phos_pyr_kin"/>
    <property type="match status" value="1"/>
</dbReference>
<comment type="pathway">
    <text evidence="13">Cofactor biosynthesis; thiamine diphosphate biosynthesis; 4-amino-2-methyl-5-diphosphomethylpyrimidine from 5-amino-1-(5-phospho-D-ribosyl)imidazole: step 2/3.</text>
</comment>
<evidence type="ECO:0000256" key="4">
    <source>
        <dbReference type="ARBA" id="ARBA00009879"/>
    </source>
</evidence>
<dbReference type="EMBL" id="AE015929">
    <property type="protein sequence ID" value="AAO05291.1"/>
    <property type="molecule type" value="Genomic_DNA"/>
</dbReference>
<evidence type="ECO:0000256" key="12">
    <source>
        <dbReference type="ARBA" id="ARBA00022977"/>
    </source>
</evidence>
<dbReference type="eggNOG" id="COG0351">
    <property type="taxonomic scope" value="Bacteria"/>
</dbReference>
<dbReference type="AlphaFoldDB" id="A0A0H2VH73"/>
<dbReference type="NCBIfam" id="TIGR00097">
    <property type="entry name" value="HMP-P_kinase"/>
    <property type="match status" value="1"/>
</dbReference>
<evidence type="ECO:0000256" key="3">
    <source>
        <dbReference type="ARBA" id="ARBA00004769"/>
    </source>
</evidence>
<dbReference type="GO" id="GO:0008972">
    <property type="term" value="F:phosphomethylpyrimidine kinase activity"/>
    <property type="evidence" value="ECO:0007669"/>
    <property type="project" value="UniProtKB-EC"/>
</dbReference>
<evidence type="ECO:0000256" key="1">
    <source>
        <dbReference type="ARBA" id="ARBA00000151"/>
    </source>
</evidence>
<dbReference type="SUPFAM" id="SSF53613">
    <property type="entry name" value="Ribokinase-like"/>
    <property type="match status" value="1"/>
</dbReference>
<evidence type="ECO:0000313" key="17">
    <source>
        <dbReference type="EMBL" id="AAO05291.1"/>
    </source>
</evidence>
<comment type="catalytic activity">
    <reaction evidence="2">
        <text>4-amino-2-methyl-5-(phosphooxymethyl)pyrimidine + ATP = 4-amino-2-methyl-5-(diphosphooxymethyl)pyrimidine + ADP</text>
        <dbReference type="Rhea" id="RHEA:19893"/>
        <dbReference type="ChEBI" id="CHEBI:30616"/>
        <dbReference type="ChEBI" id="CHEBI:57841"/>
        <dbReference type="ChEBI" id="CHEBI:58354"/>
        <dbReference type="ChEBI" id="CHEBI:456216"/>
        <dbReference type="EC" id="2.7.4.7"/>
    </reaction>
</comment>
<proteinExistence type="inferred from homology"/>
<dbReference type="InterPro" id="IPR013749">
    <property type="entry name" value="PM/HMP-P_kinase-1"/>
</dbReference>
<evidence type="ECO:0000256" key="14">
    <source>
        <dbReference type="ARBA" id="ARBA00042102"/>
    </source>
</evidence>
<dbReference type="InterPro" id="IPR004399">
    <property type="entry name" value="HMP/HMP-P_kinase_dom"/>
</dbReference>
<evidence type="ECO:0000256" key="5">
    <source>
        <dbReference type="ARBA" id="ARBA00012135"/>
    </source>
</evidence>
<dbReference type="PANTHER" id="PTHR20858:SF17">
    <property type="entry name" value="HYDROXYMETHYLPYRIMIDINE_PHOSPHOMETHYLPYRIMIDINE KINASE THI20-RELATED"/>
    <property type="match status" value="1"/>
</dbReference>
<comment type="catalytic activity">
    <reaction evidence="1">
        <text>4-amino-5-hydroxymethyl-2-methylpyrimidine + ATP = 4-amino-2-methyl-5-(phosphooxymethyl)pyrimidine + ADP + H(+)</text>
        <dbReference type="Rhea" id="RHEA:23096"/>
        <dbReference type="ChEBI" id="CHEBI:15378"/>
        <dbReference type="ChEBI" id="CHEBI:16892"/>
        <dbReference type="ChEBI" id="CHEBI:30616"/>
        <dbReference type="ChEBI" id="CHEBI:58354"/>
        <dbReference type="ChEBI" id="CHEBI:456216"/>
        <dbReference type="EC" id="2.7.1.49"/>
    </reaction>
</comment>
<dbReference type="GO" id="GO:0005829">
    <property type="term" value="C:cytosol"/>
    <property type="evidence" value="ECO:0007669"/>
    <property type="project" value="TreeGrafter"/>
</dbReference>
<dbReference type="HOGENOM" id="CLU_020520_0_1_9"/>
<keyword evidence="8" id="KW-0808">Transferase</keyword>
<dbReference type="EC" id="2.7.4.7" evidence="6"/>
<dbReference type="EC" id="2.7.1.49" evidence="5"/>
<dbReference type="OrthoDB" id="9810880at2"/>
<evidence type="ECO:0000256" key="13">
    <source>
        <dbReference type="ARBA" id="ARBA00037917"/>
    </source>
</evidence>
<dbReference type="InterPro" id="IPR029056">
    <property type="entry name" value="Ribokinase-like"/>
</dbReference>
<keyword evidence="10 17" id="KW-0418">Kinase</keyword>
<evidence type="ECO:0000256" key="11">
    <source>
        <dbReference type="ARBA" id="ARBA00022840"/>
    </source>
</evidence>
<dbReference type="FunFam" id="3.40.1190.20:FF:000003">
    <property type="entry name" value="Phosphomethylpyrimidine kinase ThiD"/>
    <property type="match status" value="1"/>
</dbReference>
<comment type="similarity">
    <text evidence="4">Belongs to the ThiD family.</text>
</comment>
<evidence type="ECO:0000313" key="18">
    <source>
        <dbReference type="Proteomes" id="UP000001411"/>
    </source>
</evidence>
<dbReference type="KEGG" id="sep:SE_1692"/>
<keyword evidence="11" id="KW-0067">ATP-binding</keyword>
<protein>
    <recommendedName>
        <fullName evidence="7">Hydroxymethylpyrimidine/phosphomethylpyrimidine kinase</fullName>
        <ecNumber evidence="5">2.7.1.49</ecNumber>
        <ecNumber evidence="6">2.7.4.7</ecNumber>
    </recommendedName>
    <alternativeName>
        <fullName evidence="14">Hydroxymethylpyrimidine kinase</fullName>
    </alternativeName>
    <alternativeName>
        <fullName evidence="15">Hydroxymethylpyrimidine phosphate kinase</fullName>
    </alternativeName>
</protein>
<organism evidence="17 18">
    <name type="scientific">Staphylococcus epidermidis (strain ATCC 12228 / FDA PCI 1200)</name>
    <dbReference type="NCBI Taxonomy" id="176280"/>
    <lineage>
        <taxon>Bacteria</taxon>
        <taxon>Bacillati</taxon>
        <taxon>Bacillota</taxon>
        <taxon>Bacilli</taxon>
        <taxon>Bacillales</taxon>
        <taxon>Staphylococcaceae</taxon>
        <taxon>Staphylococcus</taxon>
    </lineage>
</organism>
<dbReference type="GO" id="GO:0008902">
    <property type="term" value="F:hydroxymethylpyrimidine kinase activity"/>
    <property type="evidence" value="ECO:0007669"/>
    <property type="project" value="UniProtKB-EC"/>
</dbReference>
<evidence type="ECO:0000256" key="8">
    <source>
        <dbReference type="ARBA" id="ARBA00022679"/>
    </source>
</evidence>